<comment type="catalytic activity">
    <reaction evidence="6">
        <text>(2R,3S)-3-isopropylmalate = (2S)-2-isopropylmalate</text>
        <dbReference type="Rhea" id="RHEA:32287"/>
        <dbReference type="ChEBI" id="CHEBI:1178"/>
        <dbReference type="ChEBI" id="CHEBI:35121"/>
        <dbReference type="EC" id="4.2.1.33"/>
    </reaction>
</comment>
<comment type="subunit">
    <text evidence="6">Heterodimer of LeuC and LeuD.</text>
</comment>
<organism evidence="8 9">
    <name type="scientific">candidate division NPL-UPA2 bacterium Unc8</name>
    <dbReference type="NCBI Taxonomy" id="1980939"/>
    <lineage>
        <taxon>Bacteria</taxon>
    </lineage>
</organism>
<dbReference type="InterPro" id="IPR050067">
    <property type="entry name" value="IPM_dehydratase_rel_enz"/>
</dbReference>
<dbReference type="EMBL" id="NDHY01000015">
    <property type="protein sequence ID" value="RIH99664.1"/>
    <property type="molecule type" value="Genomic_DNA"/>
</dbReference>
<dbReference type="GO" id="GO:0009098">
    <property type="term" value="P:L-leucine biosynthetic process"/>
    <property type="evidence" value="ECO:0007669"/>
    <property type="project" value="UniProtKB-UniRule"/>
</dbReference>
<dbReference type="InterPro" id="IPR011826">
    <property type="entry name" value="HAcnase/IPMdehydase_lsu_prok"/>
</dbReference>
<dbReference type="InterPro" id="IPR033941">
    <property type="entry name" value="IPMI_cat"/>
</dbReference>
<dbReference type="PRINTS" id="PR00415">
    <property type="entry name" value="ACONITASE"/>
</dbReference>
<keyword evidence="3 6" id="KW-0408">Iron</keyword>
<evidence type="ECO:0000256" key="2">
    <source>
        <dbReference type="ARBA" id="ARBA00022723"/>
    </source>
</evidence>
<dbReference type="NCBIfam" id="TIGR02086">
    <property type="entry name" value="IPMI_arch"/>
    <property type="match status" value="1"/>
</dbReference>
<dbReference type="Gene3D" id="3.30.499.10">
    <property type="entry name" value="Aconitase, domain 3"/>
    <property type="match status" value="2"/>
</dbReference>
<keyword evidence="6" id="KW-0100">Branched-chain amino acid biosynthesis</keyword>
<dbReference type="GO" id="GO:0003861">
    <property type="term" value="F:3-isopropylmalate dehydratase activity"/>
    <property type="evidence" value="ECO:0007669"/>
    <property type="project" value="UniProtKB-UniRule"/>
</dbReference>
<keyword evidence="1 6" id="KW-0004">4Fe-4S</keyword>
<dbReference type="InterPro" id="IPR001030">
    <property type="entry name" value="Acoase/IPM_deHydtase_lsu_aba"/>
</dbReference>
<feature type="binding site" evidence="6">
    <location>
        <position position="359"/>
    </location>
    <ligand>
        <name>[4Fe-4S] cluster</name>
        <dbReference type="ChEBI" id="CHEBI:49883"/>
    </ligand>
</feature>
<feature type="binding site" evidence="6">
    <location>
        <position position="356"/>
    </location>
    <ligand>
        <name>[4Fe-4S] cluster</name>
        <dbReference type="ChEBI" id="CHEBI:49883"/>
    </ligand>
</feature>
<dbReference type="EC" id="4.2.1.33" evidence="6"/>
<dbReference type="PANTHER" id="PTHR43822">
    <property type="entry name" value="HOMOACONITASE, MITOCHONDRIAL-RELATED"/>
    <property type="match status" value="1"/>
</dbReference>
<dbReference type="NCBIfam" id="NF001614">
    <property type="entry name" value="PRK00402.1"/>
    <property type="match status" value="1"/>
</dbReference>
<dbReference type="InterPro" id="IPR036008">
    <property type="entry name" value="Aconitase_4Fe-4S_dom"/>
</dbReference>
<dbReference type="NCBIfam" id="TIGR01343">
    <property type="entry name" value="hacA_fam"/>
    <property type="match status" value="1"/>
</dbReference>
<dbReference type="SUPFAM" id="SSF53732">
    <property type="entry name" value="Aconitase iron-sulfur domain"/>
    <property type="match status" value="1"/>
</dbReference>
<proteinExistence type="inferred from homology"/>
<dbReference type="GO" id="GO:0051539">
    <property type="term" value="F:4 iron, 4 sulfur cluster binding"/>
    <property type="evidence" value="ECO:0007669"/>
    <property type="project" value="UniProtKB-KW"/>
</dbReference>
<evidence type="ECO:0000256" key="3">
    <source>
        <dbReference type="ARBA" id="ARBA00023004"/>
    </source>
</evidence>
<protein>
    <recommendedName>
        <fullName evidence="6">3-isopropylmalate dehydratase large subunit</fullName>
        <ecNumber evidence="6">4.2.1.33</ecNumber>
    </recommendedName>
    <alternativeName>
        <fullName evidence="6">Alpha-IPM isomerase</fullName>
        <shortName evidence="6">IPMI</shortName>
    </alternativeName>
    <alternativeName>
        <fullName evidence="6">Isopropylmalate isomerase</fullName>
    </alternativeName>
</protein>
<dbReference type="PANTHER" id="PTHR43822:SF2">
    <property type="entry name" value="HOMOACONITASE, MITOCHONDRIAL"/>
    <property type="match status" value="1"/>
</dbReference>
<comment type="caution">
    <text evidence="8">The sequence shown here is derived from an EMBL/GenBank/DDBJ whole genome shotgun (WGS) entry which is preliminary data.</text>
</comment>
<accession>A0A399FTT2</accession>
<keyword evidence="4 6" id="KW-0411">Iron-sulfur</keyword>
<sequence>MTIAEKILSAHSGKKAVSSGEVIVAAPDFILGQDGTSPRAIEVFETLGLRQVFCPEKIAMVIDHSAPSPSLAVSRKHQTMRTFAARQKIHLHDVGDGICHQVVPEEGYVKPGDLVIGADSHTCTYGALGVFSIGVGATDMAVAMASGNIWLEVPKSIKIIINGKLPRGVYAKDVILYIIGELTASGASEISVEFYGDTISEMSIAGRFTIANMVREMGAQAGLMLVDEKCRRWLGEHGVKDFTPVAADNDALYTDVKEYDASLLFPQVTRPHSVDNAVPVNEVEGIAIDEAVIGTCTNGREEDFHIAAEILKGRKVATGVRLIIAPASRKVFLNILKEGIVESLVESGAAFVTPGCGPCCGTHNGVPADGETVISTANRNFKGRMGNPQSLIFLASPATVAASAIEGHIADPRKYL</sequence>
<feature type="domain" description="Aconitase/3-isopropylmalate dehydratase large subunit alpha/beta/alpha" evidence="7">
    <location>
        <begin position="5"/>
        <end position="282"/>
    </location>
</feature>
<evidence type="ECO:0000256" key="5">
    <source>
        <dbReference type="ARBA" id="ARBA00023239"/>
    </source>
</evidence>
<dbReference type="HAMAP" id="MF_01027">
    <property type="entry name" value="LeuC_type2"/>
    <property type="match status" value="1"/>
</dbReference>
<dbReference type="Proteomes" id="UP000266287">
    <property type="component" value="Unassembled WGS sequence"/>
</dbReference>
<evidence type="ECO:0000313" key="9">
    <source>
        <dbReference type="Proteomes" id="UP000266287"/>
    </source>
</evidence>
<reference evidence="8 9" key="1">
    <citation type="submission" date="2018-08" db="EMBL/GenBank/DDBJ databases">
        <title>Draft genome of candidate division NPL-UPA2 bacterium Unc8 that adapted to ultra-basic serpentinizing groundwater.</title>
        <authorList>
            <person name="Ishii S."/>
            <person name="Suzuki S."/>
            <person name="Nealson K.H."/>
        </authorList>
    </citation>
    <scope>NUCLEOTIDE SEQUENCE [LARGE SCALE GENOMIC DNA]</scope>
    <source>
        <strain evidence="8">Unc8</strain>
    </source>
</reference>
<feature type="binding site" evidence="6">
    <location>
        <position position="296"/>
    </location>
    <ligand>
        <name>[4Fe-4S] cluster</name>
        <dbReference type="ChEBI" id="CHEBI:49883"/>
    </ligand>
</feature>
<evidence type="ECO:0000259" key="7">
    <source>
        <dbReference type="Pfam" id="PF00330"/>
    </source>
</evidence>
<evidence type="ECO:0000313" key="8">
    <source>
        <dbReference type="EMBL" id="RIH99664.1"/>
    </source>
</evidence>
<name>A0A399FTT2_UNCN2</name>
<dbReference type="CDD" id="cd01583">
    <property type="entry name" value="IPMI"/>
    <property type="match status" value="1"/>
</dbReference>
<dbReference type="InterPro" id="IPR006251">
    <property type="entry name" value="Homoacnase/IPMdehydase_lsu"/>
</dbReference>
<comment type="cofactor">
    <cofactor evidence="6">
        <name>[4Fe-4S] cluster</name>
        <dbReference type="ChEBI" id="CHEBI:49883"/>
    </cofactor>
    <text evidence="6">Binds 1 [4Fe-4S] cluster per subunit.</text>
</comment>
<dbReference type="UniPathway" id="UPA00048">
    <property type="reaction ID" value="UER00071"/>
</dbReference>
<evidence type="ECO:0000256" key="6">
    <source>
        <dbReference type="HAMAP-Rule" id="MF_01027"/>
    </source>
</evidence>
<keyword evidence="6" id="KW-0432">Leucine biosynthesis</keyword>
<dbReference type="AlphaFoldDB" id="A0A399FTT2"/>
<evidence type="ECO:0000256" key="4">
    <source>
        <dbReference type="ARBA" id="ARBA00023014"/>
    </source>
</evidence>
<comment type="similarity">
    <text evidence="6">Belongs to the aconitase/IPM isomerase family. LeuC type 2 subfamily.</text>
</comment>
<comment type="pathway">
    <text evidence="6">Amino-acid biosynthesis; L-leucine biosynthesis; L-leucine from 3-methyl-2-oxobutanoate: step 2/4.</text>
</comment>
<keyword evidence="5 6" id="KW-0456">Lyase</keyword>
<keyword evidence="6" id="KW-0028">Amino-acid biosynthesis</keyword>
<evidence type="ECO:0000256" key="1">
    <source>
        <dbReference type="ARBA" id="ARBA00022485"/>
    </source>
</evidence>
<dbReference type="Pfam" id="PF00330">
    <property type="entry name" value="Aconitase"/>
    <property type="match status" value="1"/>
</dbReference>
<gene>
    <name evidence="6" type="primary">leuC</name>
    <name evidence="8" type="ORF">B9J77_04885</name>
</gene>
<keyword evidence="2 6" id="KW-0479">Metal-binding</keyword>
<comment type="function">
    <text evidence="6">Catalyzes the isomerization between 2-isopropylmalate and 3-isopropylmalate, via the formation of 2-isopropylmaleate.</text>
</comment>
<dbReference type="GO" id="GO:0046872">
    <property type="term" value="F:metal ion binding"/>
    <property type="evidence" value="ECO:0007669"/>
    <property type="project" value="UniProtKB-KW"/>
</dbReference>
<dbReference type="InterPro" id="IPR015931">
    <property type="entry name" value="Acnase/IPM_dHydase_lsu_aba_1/3"/>
</dbReference>